<gene>
    <name evidence="2" type="ORF">Ga0123461_0079</name>
</gene>
<dbReference type="RefSeq" id="WP_100276532.1">
    <property type="nucleotide sequence ID" value="NZ_CP018799.1"/>
</dbReference>
<evidence type="ECO:0000313" key="3">
    <source>
        <dbReference type="Proteomes" id="UP000231701"/>
    </source>
</evidence>
<dbReference type="Proteomes" id="UP000231701">
    <property type="component" value="Chromosome"/>
</dbReference>
<evidence type="ECO:0000256" key="1">
    <source>
        <dbReference type="SAM" id="Phobius"/>
    </source>
</evidence>
<dbReference type="AlphaFoldDB" id="A0A2K8KVD6"/>
<protein>
    <recommendedName>
        <fullName evidence="4">Rod shape-determining protein MreD</fullName>
    </recommendedName>
</protein>
<feature type="transmembrane region" description="Helical" evidence="1">
    <location>
        <begin position="113"/>
        <end position="131"/>
    </location>
</feature>
<organism evidence="2 3">
    <name type="scientific">Mariprofundus aestuarium</name>
    <dbReference type="NCBI Taxonomy" id="1921086"/>
    <lineage>
        <taxon>Bacteria</taxon>
        <taxon>Pseudomonadati</taxon>
        <taxon>Pseudomonadota</taxon>
        <taxon>Candidatius Mariprofundia</taxon>
        <taxon>Mariprofundales</taxon>
        <taxon>Mariprofundaceae</taxon>
        <taxon>Mariprofundus</taxon>
    </lineage>
</organism>
<keyword evidence="1" id="KW-1133">Transmembrane helix</keyword>
<sequence>MIATSIALLALLGLSLNLAFSASLIQPDWAMALLLAGILARRHNWVWVLPGIFIHDIVLHWSVGLSFVFVALIPFVMVYFDEHLGVGLPQRIIMMFIATLSLLHWGWEFTAILLTLCFCVPIWYLLTSLYAQKPA</sequence>
<name>A0A2K8KVD6_MARES</name>
<feature type="transmembrane region" description="Helical" evidence="1">
    <location>
        <begin position="92"/>
        <end position="107"/>
    </location>
</feature>
<evidence type="ECO:0008006" key="4">
    <source>
        <dbReference type="Google" id="ProtNLM"/>
    </source>
</evidence>
<reference evidence="2 3" key="1">
    <citation type="submission" date="2016-12" db="EMBL/GenBank/DDBJ databases">
        <title>Isolation and genomic insights into novel planktonic Zetaproteobacteria from stratified waters of the Chesapeake Bay.</title>
        <authorList>
            <person name="McAllister S.M."/>
            <person name="Kato S."/>
            <person name="Chan C.S."/>
            <person name="Chiu B.K."/>
            <person name="Field E.K."/>
        </authorList>
    </citation>
    <scope>NUCLEOTIDE SEQUENCE [LARGE SCALE GENOMIC DNA]</scope>
    <source>
        <strain evidence="2 3">CP-5</strain>
    </source>
</reference>
<dbReference type="EMBL" id="CP018799">
    <property type="protein sequence ID" value="ATX78532.1"/>
    <property type="molecule type" value="Genomic_DNA"/>
</dbReference>
<evidence type="ECO:0000313" key="2">
    <source>
        <dbReference type="EMBL" id="ATX78532.1"/>
    </source>
</evidence>
<feature type="transmembrane region" description="Helical" evidence="1">
    <location>
        <begin position="57"/>
        <end position="80"/>
    </location>
</feature>
<accession>A0A2K8KVD6</accession>
<proteinExistence type="predicted"/>
<keyword evidence="1" id="KW-0812">Transmembrane</keyword>
<dbReference type="OrthoDB" id="5295933at2"/>
<keyword evidence="3" id="KW-1185">Reference proteome</keyword>
<dbReference type="KEGG" id="maes:Ga0123461_0079"/>
<keyword evidence="1" id="KW-0472">Membrane</keyword>